<evidence type="ECO:0000256" key="6">
    <source>
        <dbReference type="ARBA" id="ARBA00058358"/>
    </source>
</evidence>
<dbReference type="Pfam" id="PF00561">
    <property type="entry name" value="Abhydrolase_1"/>
    <property type="match status" value="1"/>
</dbReference>
<protein>
    <recommendedName>
        <fullName evidence="2">soluble epoxide hydrolase</fullName>
        <ecNumber evidence="2">3.3.2.10</ecNumber>
    </recommendedName>
</protein>
<proteinExistence type="inferred from homology"/>
<evidence type="ECO:0000256" key="2">
    <source>
        <dbReference type="ARBA" id="ARBA00013006"/>
    </source>
</evidence>
<dbReference type="EMBL" id="JBJXBP010000005">
    <property type="protein sequence ID" value="KAL3829352.1"/>
    <property type="molecule type" value="Genomic_DNA"/>
</dbReference>
<dbReference type="FunFam" id="3.40.50.1820:FF:000161">
    <property type="entry name" value="Epoxide hydrolase"/>
    <property type="match status" value="1"/>
</dbReference>
<dbReference type="SUPFAM" id="SSF53474">
    <property type="entry name" value="alpha/beta-Hydrolases"/>
    <property type="match status" value="1"/>
</dbReference>
<name>A0ABD3SXI9_9LAMI</name>
<accession>A0ABD3SXI9</accession>
<comment type="caution">
    <text evidence="9">The sequence shown here is derived from an EMBL/GenBank/DDBJ whole genome shotgun (WGS) entry which is preliminary data.</text>
</comment>
<dbReference type="EC" id="3.3.2.10" evidence="2"/>
<organism evidence="9 10">
    <name type="scientific">Penstemon smallii</name>
    <dbReference type="NCBI Taxonomy" id="265156"/>
    <lineage>
        <taxon>Eukaryota</taxon>
        <taxon>Viridiplantae</taxon>
        <taxon>Streptophyta</taxon>
        <taxon>Embryophyta</taxon>
        <taxon>Tracheophyta</taxon>
        <taxon>Spermatophyta</taxon>
        <taxon>Magnoliopsida</taxon>
        <taxon>eudicotyledons</taxon>
        <taxon>Gunneridae</taxon>
        <taxon>Pentapetalae</taxon>
        <taxon>asterids</taxon>
        <taxon>lamiids</taxon>
        <taxon>Lamiales</taxon>
        <taxon>Plantaginaceae</taxon>
        <taxon>Cheloneae</taxon>
        <taxon>Penstemon</taxon>
    </lineage>
</organism>
<dbReference type="PANTHER" id="PTHR43329">
    <property type="entry name" value="EPOXIDE HYDROLASE"/>
    <property type="match status" value="1"/>
</dbReference>
<sequence length="368" mass="41398">MEGIELKTLDINGLKMHVAEMGQGPIILFLHGFPECWYTWRHQMVFFASRGYRAVAPDLRGFADTTGAPANDPSKFTTLHVVGDVVGLIEAVAPPSEKVFVVGHDWGAIIAWSLCLYRPDLVKALVNMSVVFSRRNPSRKPLEMLRAVYGDDYYICRFQEPGEVESEFAKIGTKTVLKHFLTYRNTSPLRLPKGKIFPDETPITLPEWLSEQDVDYYATKYEVSGFTGALNYYRALDINWELTAPWSGAQVKVPVKFIVGDLDLTYNAPGTKDYIHKGGFKKDVPLLKEVVVMEGVAHFIHQEKPAQVNAHIHAFFKNSSSSSCSALINISMFIKTRNSLYTSHCYNGNFRDIDKWGTKLATNCTNIA</sequence>
<dbReference type="Proteomes" id="UP001634393">
    <property type="component" value="Unassembled WGS sequence"/>
</dbReference>
<dbReference type="InterPro" id="IPR029058">
    <property type="entry name" value="AB_hydrolase_fold"/>
</dbReference>
<comment type="catalytic activity">
    <reaction evidence="5">
        <text>an epoxide + H2O = an ethanediol</text>
        <dbReference type="Rhea" id="RHEA:19037"/>
        <dbReference type="ChEBI" id="CHEBI:15377"/>
        <dbReference type="ChEBI" id="CHEBI:32955"/>
        <dbReference type="ChEBI" id="CHEBI:140594"/>
        <dbReference type="EC" id="3.3.2.10"/>
    </reaction>
    <physiologicalReaction direction="left-to-right" evidence="5">
        <dbReference type="Rhea" id="RHEA:19038"/>
    </physiologicalReaction>
</comment>
<evidence type="ECO:0000256" key="4">
    <source>
        <dbReference type="ARBA" id="ARBA00038334"/>
    </source>
</evidence>
<evidence type="ECO:0000256" key="7">
    <source>
        <dbReference type="ARBA" id="ARBA00093212"/>
    </source>
</evidence>
<evidence type="ECO:0000313" key="10">
    <source>
        <dbReference type="Proteomes" id="UP001634393"/>
    </source>
</evidence>
<dbReference type="Gene3D" id="3.40.50.1820">
    <property type="entry name" value="alpha/beta hydrolase"/>
    <property type="match status" value="1"/>
</dbReference>
<keyword evidence="3" id="KW-0378">Hydrolase</keyword>
<dbReference type="AlphaFoldDB" id="A0ABD3SXI9"/>
<evidence type="ECO:0000256" key="1">
    <source>
        <dbReference type="ARBA" id="ARBA00004721"/>
    </source>
</evidence>
<comment type="catalytic activity">
    <reaction evidence="7">
        <text>(24S)-24,25-epoxycucurbitadienol + H2O = (24R)-24,25-dihydroxycucurbitadienol</text>
        <dbReference type="Rhea" id="RHEA:81855"/>
        <dbReference type="ChEBI" id="CHEBI:15377"/>
        <dbReference type="ChEBI" id="CHEBI:229949"/>
        <dbReference type="ChEBI" id="CHEBI:229950"/>
    </reaction>
    <physiologicalReaction direction="left-to-right" evidence="7">
        <dbReference type="Rhea" id="RHEA:81856"/>
    </physiologicalReaction>
</comment>
<dbReference type="GO" id="GO:0004301">
    <property type="term" value="F:epoxide hydrolase activity"/>
    <property type="evidence" value="ECO:0007669"/>
    <property type="project" value="UniProtKB-EC"/>
</dbReference>
<comment type="function">
    <text evidence="6">Epoxide hydrolase involved in the biosynthesis of cucurbitacin and mogroside tetracyclic triterpene natural products (e.g. siamenoside I and mogrosides IV, V and VI). Cucurbitacins have cytotoxic properties and exhibit deterrent taste as a defense barrier against herbivores. Mogrosides are nonsugar highly oxygenated compounds used as high-intensity zero-calorie sweeteners; they also possess pharmacological properties such as regulating immunity, lowering blood sugar and lipid levels, protecting the liver, and acting as antioxidants and antitumor agents. Catalyzes the hydrolysis of aromatic epoxide-containing substrates, such as the conversion of 24,25-epoxycucurbitadienol to 24,25-dihydroxycucurbitadienol.</text>
</comment>
<keyword evidence="10" id="KW-1185">Reference proteome</keyword>
<evidence type="ECO:0000313" key="9">
    <source>
        <dbReference type="EMBL" id="KAL3829352.1"/>
    </source>
</evidence>
<feature type="domain" description="AB hydrolase-1" evidence="8">
    <location>
        <begin position="25"/>
        <end position="305"/>
    </location>
</feature>
<dbReference type="InterPro" id="IPR000639">
    <property type="entry name" value="Epox_hydrolase-like"/>
</dbReference>
<reference evidence="9 10" key="1">
    <citation type="submission" date="2024-12" db="EMBL/GenBank/DDBJ databases">
        <title>The unique morphological basis and parallel evolutionary history of personate flowers in Penstemon.</title>
        <authorList>
            <person name="Depatie T.H."/>
            <person name="Wessinger C.A."/>
        </authorList>
    </citation>
    <scope>NUCLEOTIDE SEQUENCE [LARGE SCALE GENOMIC DNA]</scope>
    <source>
        <strain evidence="9">WTNN_2</strain>
        <tissue evidence="9">Leaf</tissue>
    </source>
</reference>
<comment type="similarity">
    <text evidence="4">Belongs to the AB hydrolase superfamily. Epoxide hydrolase family.</text>
</comment>
<comment type="pathway">
    <text evidence="1">Secondary metabolite biosynthesis; terpenoid biosynthesis.</text>
</comment>
<evidence type="ECO:0000256" key="3">
    <source>
        <dbReference type="ARBA" id="ARBA00022801"/>
    </source>
</evidence>
<evidence type="ECO:0000259" key="8">
    <source>
        <dbReference type="Pfam" id="PF00561"/>
    </source>
</evidence>
<dbReference type="InterPro" id="IPR000073">
    <property type="entry name" value="AB_hydrolase_1"/>
</dbReference>
<gene>
    <name evidence="9" type="ORF">ACJIZ3_018154</name>
</gene>
<dbReference type="PRINTS" id="PR00412">
    <property type="entry name" value="EPOXHYDRLASE"/>
</dbReference>
<evidence type="ECO:0000256" key="5">
    <source>
        <dbReference type="ARBA" id="ARBA00051067"/>
    </source>
</evidence>